<comment type="caution">
    <text evidence="3">The sequence shown here is derived from an EMBL/GenBank/DDBJ whole genome shotgun (WGS) entry which is preliminary data.</text>
</comment>
<name>A0A816FBS1_ADIRI</name>
<dbReference type="OrthoDB" id="10054857at2759"/>
<feature type="region of interest" description="Disordered" evidence="1">
    <location>
        <begin position="1"/>
        <end position="33"/>
    </location>
</feature>
<evidence type="ECO:0000313" key="4">
    <source>
        <dbReference type="Proteomes" id="UP000663828"/>
    </source>
</evidence>
<dbReference type="EMBL" id="CAJNOR010011003">
    <property type="protein sequence ID" value="CAF1658364.1"/>
    <property type="molecule type" value="Genomic_DNA"/>
</dbReference>
<evidence type="ECO:0000256" key="1">
    <source>
        <dbReference type="SAM" id="MobiDB-lite"/>
    </source>
</evidence>
<dbReference type="EMBL" id="CAJNOJ010000601">
    <property type="protein sequence ID" value="CAF1494193.1"/>
    <property type="molecule type" value="Genomic_DNA"/>
</dbReference>
<sequence>MADPQLVSVPSIPIPERPNTRNNGNQQNNDHSVPVQKVSFMLTPTEWKAAYSQSKKKMNPEDIYQKVQEKKNSKPFWCRGNCKGSECTRSYYITLENKPDIYTSALFMMEISGIEKHNPETETMTRQLRGVERLNVGERINNMGPLAVFRERVEAADEN</sequence>
<reference evidence="3" key="1">
    <citation type="submission" date="2021-02" db="EMBL/GenBank/DDBJ databases">
        <authorList>
            <person name="Nowell W R."/>
        </authorList>
    </citation>
    <scope>NUCLEOTIDE SEQUENCE</scope>
</reference>
<gene>
    <name evidence="2" type="ORF">EDS130_LOCUS42209</name>
    <name evidence="3" type="ORF">XAT740_LOCUS56354</name>
</gene>
<evidence type="ECO:0000313" key="2">
    <source>
        <dbReference type="EMBL" id="CAF1494193.1"/>
    </source>
</evidence>
<keyword evidence="4" id="KW-1185">Reference proteome</keyword>
<dbReference type="AlphaFoldDB" id="A0A816FBS1"/>
<feature type="compositionally biased region" description="Low complexity" evidence="1">
    <location>
        <begin position="20"/>
        <end position="29"/>
    </location>
</feature>
<evidence type="ECO:0000313" key="3">
    <source>
        <dbReference type="EMBL" id="CAF1658364.1"/>
    </source>
</evidence>
<accession>A0A816FBS1</accession>
<dbReference type="Proteomes" id="UP000663828">
    <property type="component" value="Unassembled WGS sequence"/>
</dbReference>
<protein>
    <submittedName>
        <fullName evidence="3">Uncharacterized protein</fullName>
    </submittedName>
</protein>
<dbReference type="Proteomes" id="UP000663852">
    <property type="component" value="Unassembled WGS sequence"/>
</dbReference>
<proteinExistence type="predicted"/>
<organism evidence="3 4">
    <name type="scientific">Adineta ricciae</name>
    <name type="common">Rotifer</name>
    <dbReference type="NCBI Taxonomy" id="249248"/>
    <lineage>
        <taxon>Eukaryota</taxon>
        <taxon>Metazoa</taxon>
        <taxon>Spiralia</taxon>
        <taxon>Gnathifera</taxon>
        <taxon>Rotifera</taxon>
        <taxon>Eurotatoria</taxon>
        <taxon>Bdelloidea</taxon>
        <taxon>Adinetida</taxon>
        <taxon>Adinetidae</taxon>
        <taxon>Adineta</taxon>
    </lineage>
</organism>